<dbReference type="SUPFAM" id="SSF48452">
    <property type="entry name" value="TPR-like"/>
    <property type="match status" value="1"/>
</dbReference>
<evidence type="ECO:0000259" key="4">
    <source>
        <dbReference type="PROSITE" id="PS51755"/>
    </source>
</evidence>
<sequence length="921" mass="98913">MLVRVLGATEVTRDGTAVDLGGPLPRRLLCALVMAEGQPVGDDRLVEVLWGDRAPARPEAALQVYVSRLRRALGPQDRGLLERGTAGYRFRLPPQATDAAGFAAGVDEGRRLLAADHPSRGLAVLDEALALWRGEPYADLPDSAETAAVRRRFGELREAAVEERLAALLATGDAPRAVAELEEAVSAAPYRERRWALLVLGLYRCGRQGDALAALRRARSLLADELGVDPGPELRRLERLVFAQDPHLLLPSVNQAPVARPLSSFLGRAEELRTVSGLLAERRLVTLVGPAGVGKTRLAVEYASTGPDVDGLWLVRLADVRQPEVIAQAIADAVGLAQVAGDPLPELVEALAGRAALLVLDNCEHLVDAVAAQVVELLAGCPRLRVLATSREPLRIDGEATVNVAPLAVQEPDGGDGPAMALLFDRVRAVRPGWSPSAEERVQARLLCAALDGIPLALELAAARTRLLGLDEIVQHLDDRFALLGPVQRGSLAPHATLDAAIAWSVNPLPAQDRAMLLRLWPFEGGFPLEAAEETRPQGVSVLESLSTLVTRSVVGADTTASPTRYRLLETIRAYCEAADPDPRATREAHAQWVRGLVSRSAADMAGRRAGRTTRTLARELPNLRAGIDYDLAHHPEEALRTVGLLEWFWVRCGHVAEGRRLLQTAIEAAPGAPHLDHARARLAMVPSGFFATEMTEARRLLDEARTAIGEPSDDGLRSLYGRLRYYTAFIALASGDAGVAHRAGSTAAAVGADLGEDHTLVAGQMTLSTAMIQQGRVGAGEAGLIEAVRRARGQGILWCAGWAELALAQSYLRRRNAEALGVLRRALADFQGEEDTTYGLAVLHHGVQALALAGRPQDAIRLRTAVRRHARLVGPRPEVLRRTSVLELADLLIDLLGDDRDEQDEGAGLSWSAMAELLNS</sequence>
<dbReference type="InterPro" id="IPR001867">
    <property type="entry name" value="OmpR/PhoB-type_DNA-bd"/>
</dbReference>
<dbReference type="GO" id="GO:0003677">
    <property type="term" value="F:DNA binding"/>
    <property type="evidence" value="ECO:0007669"/>
    <property type="project" value="UniProtKB-UniRule"/>
</dbReference>
<dbReference type="SMART" id="SM01043">
    <property type="entry name" value="BTAD"/>
    <property type="match status" value="1"/>
</dbReference>
<comment type="similarity">
    <text evidence="1">Belongs to the AfsR/DnrI/RedD regulatory family.</text>
</comment>
<evidence type="ECO:0000313" key="6">
    <source>
        <dbReference type="Proteomes" id="UP000669179"/>
    </source>
</evidence>
<dbReference type="Pfam" id="PF00486">
    <property type="entry name" value="Trans_reg_C"/>
    <property type="match status" value="1"/>
</dbReference>
<proteinExistence type="inferred from homology"/>
<dbReference type="CDD" id="cd15831">
    <property type="entry name" value="BTAD"/>
    <property type="match status" value="1"/>
</dbReference>
<name>A0A939P8C8_9ACTN</name>
<dbReference type="Pfam" id="PF03704">
    <property type="entry name" value="BTAD"/>
    <property type="match status" value="1"/>
</dbReference>
<gene>
    <name evidence="5" type="ORF">J4573_10765</name>
</gene>
<evidence type="ECO:0000256" key="3">
    <source>
        <dbReference type="PROSITE-ProRule" id="PRU01091"/>
    </source>
</evidence>
<dbReference type="InterPro" id="IPR036388">
    <property type="entry name" value="WH-like_DNA-bd_sf"/>
</dbReference>
<dbReference type="AlphaFoldDB" id="A0A939P8C8"/>
<dbReference type="GO" id="GO:0000160">
    <property type="term" value="P:phosphorelay signal transduction system"/>
    <property type="evidence" value="ECO:0007669"/>
    <property type="project" value="InterPro"/>
</dbReference>
<dbReference type="InterPro" id="IPR027417">
    <property type="entry name" value="P-loop_NTPase"/>
</dbReference>
<dbReference type="PRINTS" id="PR00364">
    <property type="entry name" value="DISEASERSIST"/>
</dbReference>
<dbReference type="Gene3D" id="1.25.40.10">
    <property type="entry name" value="Tetratricopeptide repeat domain"/>
    <property type="match status" value="1"/>
</dbReference>
<keyword evidence="6" id="KW-1185">Reference proteome</keyword>
<evidence type="ECO:0000256" key="2">
    <source>
        <dbReference type="ARBA" id="ARBA00023125"/>
    </source>
</evidence>
<dbReference type="GO" id="GO:0016887">
    <property type="term" value="F:ATP hydrolysis activity"/>
    <property type="evidence" value="ECO:0007669"/>
    <property type="project" value="InterPro"/>
</dbReference>
<dbReference type="SUPFAM" id="SSF46894">
    <property type="entry name" value="C-terminal effector domain of the bipartite response regulators"/>
    <property type="match status" value="1"/>
</dbReference>
<dbReference type="InterPro" id="IPR016032">
    <property type="entry name" value="Sig_transdc_resp-reg_C-effctor"/>
</dbReference>
<dbReference type="InterPro" id="IPR011990">
    <property type="entry name" value="TPR-like_helical_dom_sf"/>
</dbReference>
<dbReference type="Gene3D" id="3.40.50.300">
    <property type="entry name" value="P-loop containing nucleotide triphosphate hydrolases"/>
    <property type="match status" value="1"/>
</dbReference>
<dbReference type="PANTHER" id="PTHR47691">
    <property type="entry name" value="REGULATOR-RELATED"/>
    <property type="match status" value="1"/>
</dbReference>
<comment type="caution">
    <text evidence="5">The sequence shown here is derived from an EMBL/GenBank/DDBJ whole genome shotgun (WGS) entry which is preliminary data.</text>
</comment>
<dbReference type="InterPro" id="IPR049945">
    <property type="entry name" value="AAA_22"/>
</dbReference>
<accession>A0A939P8C8</accession>
<protein>
    <submittedName>
        <fullName evidence="5">Winged helix-turn-helix domain-containing protein</fullName>
    </submittedName>
</protein>
<feature type="DNA-binding region" description="OmpR/PhoB-type" evidence="3">
    <location>
        <begin position="1"/>
        <end position="92"/>
    </location>
</feature>
<dbReference type="SMART" id="SM00862">
    <property type="entry name" value="Trans_reg_C"/>
    <property type="match status" value="1"/>
</dbReference>
<reference evidence="5" key="1">
    <citation type="submission" date="2021-03" db="EMBL/GenBank/DDBJ databases">
        <authorList>
            <person name="Kanchanasin P."/>
            <person name="Saeng-In P."/>
            <person name="Phongsopitanun W."/>
            <person name="Yuki M."/>
            <person name="Kudo T."/>
            <person name="Ohkuma M."/>
            <person name="Tanasupawat S."/>
        </authorList>
    </citation>
    <scope>NUCLEOTIDE SEQUENCE</scope>
    <source>
        <strain evidence="5">GKU 128</strain>
    </source>
</reference>
<dbReference type="Proteomes" id="UP000669179">
    <property type="component" value="Unassembled WGS sequence"/>
</dbReference>
<evidence type="ECO:0000313" key="5">
    <source>
        <dbReference type="EMBL" id="MBO2447570.1"/>
    </source>
</evidence>
<evidence type="ECO:0000256" key="1">
    <source>
        <dbReference type="ARBA" id="ARBA00005820"/>
    </source>
</evidence>
<dbReference type="Gene3D" id="1.10.10.10">
    <property type="entry name" value="Winged helix-like DNA-binding domain superfamily/Winged helix DNA-binding domain"/>
    <property type="match status" value="1"/>
</dbReference>
<keyword evidence="2 3" id="KW-0238">DNA-binding</keyword>
<dbReference type="Pfam" id="PF25872">
    <property type="entry name" value="HTH_77"/>
    <property type="match status" value="1"/>
</dbReference>
<dbReference type="PROSITE" id="PS51755">
    <property type="entry name" value="OMPR_PHOB"/>
    <property type="match status" value="1"/>
</dbReference>
<dbReference type="GO" id="GO:0006355">
    <property type="term" value="P:regulation of DNA-templated transcription"/>
    <property type="evidence" value="ECO:0007669"/>
    <property type="project" value="InterPro"/>
</dbReference>
<dbReference type="RefSeq" id="WP_208255211.1">
    <property type="nucleotide sequence ID" value="NZ_JAGEOJ010000004.1"/>
</dbReference>
<dbReference type="InterPro" id="IPR005158">
    <property type="entry name" value="BTAD"/>
</dbReference>
<dbReference type="EMBL" id="JAGEOJ010000004">
    <property type="protein sequence ID" value="MBO2447570.1"/>
    <property type="molecule type" value="Genomic_DNA"/>
</dbReference>
<feature type="domain" description="OmpR/PhoB-type" evidence="4">
    <location>
        <begin position="1"/>
        <end position="92"/>
    </location>
</feature>
<dbReference type="Pfam" id="PF13401">
    <property type="entry name" value="AAA_22"/>
    <property type="match status" value="1"/>
</dbReference>
<dbReference type="SUPFAM" id="SSF52540">
    <property type="entry name" value="P-loop containing nucleoside triphosphate hydrolases"/>
    <property type="match status" value="1"/>
</dbReference>
<dbReference type="PANTHER" id="PTHR47691:SF3">
    <property type="entry name" value="HTH-TYPE TRANSCRIPTIONAL REGULATOR RV0890C-RELATED"/>
    <property type="match status" value="1"/>
</dbReference>
<dbReference type="InterPro" id="IPR058852">
    <property type="entry name" value="HTH_77"/>
</dbReference>
<organism evidence="5 6">
    <name type="scientific">Actinomadura barringtoniae</name>
    <dbReference type="NCBI Taxonomy" id="1427535"/>
    <lineage>
        <taxon>Bacteria</taxon>
        <taxon>Bacillati</taxon>
        <taxon>Actinomycetota</taxon>
        <taxon>Actinomycetes</taxon>
        <taxon>Streptosporangiales</taxon>
        <taxon>Thermomonosporaceae</taxon>
        <taxon>Actinomadura</taxon>
    </lineage>
</organism>